<proteinExistence type="inferred from homology"/>
<evidence type="ECO:0000256" key="5">
    <source>
        <dbReference type="ARBA" id="ARBA00022692"/>
    </source>
</evidence>
<evidence type="ECO:0000256" key="1">
    <source>
        <dbReference type="ARBA" id="ARBA00004429"/>
    </source>
</evidence>
<protein>
    <recommendedName>
        <fullName evidence="10">Tripartite ATP-independent periplasmic transporters DctQ component domain-containing protein</fullName>
    </recommendedName>
</protein>
<dbReference type="eggNOG" id="COG3090">
    <property type="taxonomic scope" value="Bacteria"/>
</dbReference>
<dbReference type="OrthoDB" id="4964541at2"/>
<feature type="transmembrane region" description="Helical" evidence="9">
    <location>
        <begin position="51"/>
        <end position="73"/>
    </location>
</feature>
<reference evidence="11 12" key="1">
    <citation type="submission" date="2014-04" db="EMBL/GenBank/DDBJ databases">
        <title>Draft Genome Sequence of Synergistes jonesii.</title>
        <authorList>
            <person name="Coil D.A."/>
            <person name="Eisen J.A."/>
            <person name="Holland-Moritz H.E."/>
        </authorList>
    </citation>
    <scope>NUCLEOTIDE SEQUENCE [LARGE SCALE GENOMIC DNA]</scope>
    <source>
        <strain evidence="11 12">78-1</strain>
    </source>
</reference>
<feature type="domain" description="Tripartite ATP-independent periplasmic transporters DctQ component" evidence="10">
    <location>
        <begin position="38"/>
        <end position="159"/>
    </location>
</feature>
<dbReference type="GO" id="GO:0005886">
    <property type="term" value="C:plasma membrane"/>
    <property type="evidence" value="ECO:0007669"/>
    <property type="project" value="UniProtKB-SubCell"/>
</dbReference>
<feature type="transmembrane region" description="Helical" evidence="9">
    <location>
        <begin position="135"/>
        <end position="158"/>
    </location>
</feature>
<evidence type="ECO:0000259" key="10">
    <source>
        <dbReference type="Pfam" id="PF04290"/>
    </source>
</evidence>
<dbReference type="Proteomes" id="UP000027665">
    <property type="component" value="Unassembled WGS sequence"/>
</dbReference>
<dbReference type="InterPro" id="IPR055348">
    <property type="entry name" value="DctQ"/>
</dbReference>
<dbReference type="RefSeq" id="WP_037976741.1">
    <property type="nucleotide sequence ID" value="NZ_JMKI01000036.1"/>
</dbReference>
<comment type="subcellular location">
    <subcellularLocation>
        <location evidence="1">Cell inner membrane</location>
        <topology evidence="1">Multi-pass membrane protein</topology>
    </subcellularLocation>
</comment>
<dbReference type="STRING" id="2754.EH55_06395"/>
<organism evidence="11 12">
    <name type="scientific">Synergistes jonesii</name>
    <dbReference type="NCBI Taxonomy" id="2754"/>
    <lineage>
        <taxon>Bacteria</taxon>
        <taxon>Thermotogati</taxon>
        <taxon>Synergistota</taxon>
        <taxon>Synergistia</taxon>
        <taxon>Synergistales</taxon>
        <taxon>Synergistaceae</taxon>
        <taxon>Synergistes</taxon>
    </lineage>
</organism>
<dbReference type="AlphaFoldDB" id="A0A073IQL9"/>
<accession>A0A073IQL9</accession>
<comment type="similarity">
    <text evidence="8">Belongs to the TRAP transporter small permease family.</text>
</comment>
<evidence type="ECO:0000256" key="9">
    <source>
        <dbReference type="SAM" id="Phobius"/>
    </source>
</evidence>
<keyword evidence="5 9" id="KW-0812">Transmembrane</keyword>
<evidence type="ECO:0000256" key="2">
    <source>
        <dbReference type="ARBA" id="ARBA00022448"/>
    </source>
</evidence>
<comment type="caution">
    <text evidence="11">The sequence shown here is derived from an EMBL/GenBank/DDBJ whole genome shotgun (WGS) entry which is preliminary data.</text>
</comment>
<feature type="transmembrane region" description="Helical" evidence="9">
    <location>
        <begin position="21"/>
        <end position="45"/>
    </location>
</feature>
<dbReference type="PANTHER" id="PTHR35011">
    <property type="entry name" value="2,3-DIKETO-L-GULONATE TRAP TRANSPORTER SMALL PERMEASE PROTEIN YIAM"/>
    <property type="match status" value="1"/>
</dbReference>
<keyword evidence="2" id="KW-0813">Transport</keyword>
<dbReference type="InterPro" id="IPR007387">
    <property type="entry name" value="TRAP_DctQ"/>
</dbReference>
<gene>
    <name evidence="11" type="ORF">EH55_06395</name>
</gene>
<dbReference type="Pfam" id="PF04290">
    <property type="entry name" value="DctQ"/>
    <property type="match status" value="1"/>
</dbReference>
<keyword evidence="7 9" id="KW-0472">Membrane</keyword>
<feature type="transmembrane region" description="Helical" evidence="9">
    <location>
        <begin position="94"/>
        <end position="115"/>
    </location>
</feature>
<evidence type="ECO:0000256" key="8">
    <source>
        <dbReference type="ARBA" id="ARBA00038436"/>
    </source>
</evidence>
<evidence type="ECO:0000313" key="12">
    <source>
        <dbReference type="Proteomes" id="UP000027665"/>
    </source>
</evidence>
<keyword evidence="12" id="KW-1185">Reference proteome</keyword>
<dbReference type="EMBL" id="JMKI01000036">
    <property type="protein sequence ID" value="KEJ92009.1"/>
    <property type="molecule type" value="Genomic_DNA"/>
</dbReference>
<name>A0A073IQL9_9BACT</name>
<evidence type="ECO:0000256" key="6">
    <source>
        <dbReference type="ARBA" id="ARBA00022989"/>
    </source>
</evidence>
<evidence type="ECO:0000313" key="11">
    <source>
        <dbReference type="EMBL" id="KEJ92009.1"/>
    </source>
</evidence>
<evidence type="ECO:0000256" key="3">
    <source>
        <dbReference type="ARBA" id="ARBA00022475"/>
    </source>
</evidence>
<keyword evidence="4" id="KW-0997">Cell inner membrane</keyword>
<evidence type="ECO:0000256" key="7">
    <source>
        <dbReference type="ARBA" id="ARBA00023136"/>
    </source>
</evidence>
<dbReference type="GeneID" id="90983905"/>
<keyword evidence="3" id="KW-1003">Cell membrane</keyword>
<sequence length="169" mass="19737">MYLEERIQKTWGWDALLKLQRLLAAISTIIVVFELGIVVVCRYIFEINVLGYDEIILIGAYWMYFIGSSYATWEESHVSADVLAIFVSERARRKLSLFSKAVQVAVGIPMVVLSFDLVRWDVLIDPRTIDWGIPYLIPHMGIFVGFILMLFYNCVYLLRDYHRVKDFKD</sequence>
<evidence type="ECO:0000256" key="4">
    <source>
        <dbReference type="ARBA" id="ARBA00022519"/>
    </source>
</evidence>
<keyword evidence="6 9" id="KW-1133">Transmembrane helix</keyword>